<evidence type="ECO:0000313" key="2">
    <source>
        <dbReference type="RefSeq" id="XP_016464317.1"/>
    </source>
</evidence>
<dbReference type="SUPFAM" id="SSF47592">
    <property type="entry name" value="SWIB/MDM2 domain"/>
    <property type="match status" value="1"/>
</dbReference>
<dbReference type="InterPro" id="IPR036885">
    <property type="entry name" value="SWIB_MDM2_dom_sf"/>
</dbReference>
<dbReference type="RefSeq" id="XP_016464317.1">
    <property type="nucleotide sequence ID" value="XM_016608831.1"/>
</dbReference>
<dbReference type="KEGG" id="nta:107787280"/>
<proteinExistence type="predicted"/>
<dbReference type="STRING" id="4097.A0A1S3ZJ44"/>
<dbReference type="PANTHER" id="PTHR13844">
    <property type="entry name" value="SWI/SNF-RELATED MATRIX-ASSOCIATED ACTIN-DEPENDENT REGULATOR OF CHROMATIN SUBFAMILY D"/>
    <property type="match status" value="1"/>
</dbReference>
<dbReference type="CDD" id="cd10567">
    <property type="entry name" value="SWIB-MDM2_like"/>
    <property type="match status" value="1"/>
</dbReference>
<dbReference type="SMART" id="SM00151">
    <property type="entry name" value="SWIB"/>
    <property type="match status" value="1"/>
</dbReference>
<dbReference type="PaxDb" id="4097-A0A1S3ZJ44"/>
<dbReference type="InterPro" id="IPR019835">
    <property type="entry name" value="SWIB_domain"/>
</dbReference>
<protein>
    <submittedName>
        <fullName evidence="2">Protein TRI1</fullName>
    </submittedName>
</protein>
<dbReference type="Proteomes" id="UP000790787">
    <property type="component" value="Chromosome 19"/>
</dbReference>
<reference evidence="2" key="2">
    <citation type="submission" date="2025-08" db="UniProtKB">
        <authorList>
            <consortium name="RefSeq"/>
        </authorList>
    </citation>
    <scope>IDENTIFICATION</scope>
</reference>
<evidence type="ECO:0000313" key="1">
    <source>
        <dbReference type="Proteomes" id="UP000790787"/>
    </source>
</evidence>
<accession>A0A1S3ZJ44</accession>
<organism evidence="1 2">
    <name type="scientific">Nicotiana tabacum</name>
    <name type="common">Common tobacco</name>
    <dbReference type="NCBI Taxonomy" id="4097"/>
    <lineage>
        <taxon>Eukaryota</taxon>
        <taxon>Viridiplantae</taxon>
        <taxon>Streptophyta</taxon>
        <taxon>Embryophyta</taxon>
        <taxon>Tracheophyta</taxon>
        <taxon>Spermatophyta</taxon>
        <taxon>Magnoliopsida</taxon>
        <taxon>eudicotyledons</taxon>
        <taxon>Gunneridae</taxon>
        <taxon>Pentapetalae</taxon>
        <taxon>asterids</taxon>
        <taxon>lamiids</taxon>
        <taxon>Solanales</taxon>
        <taxon>Solanaceae</taxon>
        <taxon>Nicotianoideae</taxon>
        <taxon>Nicotianeae</taxon>
        <taxon>Nicotiana</taxon>
    </lineage>
</organism>
<dbReference type="Gene3D" id="1.10.245.10">
    <property type="entry name" value="SWIB/MDM2 domain"/>
    <property type="match status" value="1"/>
</dbReference>
<dbReference type="AlphaFoldDB" id="A0A1S3ZJ44"/>
<reference evidence="1" key="1">
    <citation type="journal article" date="2014" name="Nat. Commun.">
        <title>The tobacco genome sequence and its comparison with those of tomato and potato.</title>
        <authorList>
            <person name="Sierro N."/>
            <person name="Battey J.N."/>
            <person name="Ouadi S."/>
            <person name="Bakaher N."/>
            <person name="Bovet L."/>
            <person name="Willig A."/>
            <person name="Goepfert S."/>
            <person name="Peitsch M.C."/>
            <person name="Ivanov N.V."/>
        </authorList>
    </citation>
    <scope>NUCLEOTIDE SEQUENCE [LARGE SCALE GENOMIC DNA]</scope>
</reference>
<dbReference type="PROSITE" id="PS51925">
    <property type="entry name" value="SWIB_MDM2"/>
    <property type="match status" value="1"/>
</dbReference>
<dbReference type="OrthoDB" id="10251073at2759"/>
<sequence>MSTLQHTAFRGCRFLFEAAKSTTRSPKAVSSSASKKKAAATTSKSSTSAGKQGRSPSARPTGILKVTPVSPTLHSFLGVPKTSRGDAVKKIWDYIKLHNLQDPMNKREIICDHKLKILFGGKDKVGFLEISKLLSVHFVKPN</sequence>
<dbReference type="GeneID" id="107787280"/>
<name>A0A1S3ZJ44_TOBAC</name>
<gene>
    <name evidence="2" type="primary">LOC107787280</name>
</gene>
<keyword evidence="1" id="KW-1185">Reference proteome</keyword>
<dbReference type="InterPro" id="IPR003121">
    <property type="entry name" value="SWIB_MDM2_domain"/>
</dbReference>
<dbReference type="GO" id="GO:0005634">
    <property type="term" value="C:nucleus"/>
    <property type="evidence" value="ECO:0000318"/>
    <property type="project" value="GO_Central"/>
</dbReference>
<dbReference type="Pfam" id="PF02201">
    <property type="entry name" value="SWIB"/>
    <property type="match status" value="1"/>
</dbReference>